<feature type="signal peptide" evidence="1">
    <location>
        <begin position="1"/>
        <end position="19"/>
    </location>
</feature>
<reference evidence="2" key="2">
    <citation type="journal article" date="2021" name="PeerJ">
        <title>Extensive microbial diversity within the chicken gut microbiome revealed by metagenomics and culture.</title>
        <authorList>
            <person name="Gilroy R."/>
            <person name="Ravi A."/>
            <person name="Getino M."/>
            <person name="Pursley I."/>
            <person name="Horton D.L."/>
            <person name="Alikhan N.F."/>
            <person name="Baker D."/>
            <person name="Gharbi K."/>
            <person name="Hall N."/>
            <person name="Watson M."/>
            <person name="Adriaenssens E.M."/>
            <person name="Foster-Nyarko E."/>
            <person name="Jarju S."/>
            <person name="Secka A."/>
            <person name="Antonio M."/>
            <person name="Oren A."/>
            <person name="Chaudhuri R.R."/>
            <person name="La Ragione R."/>
            <person name="Hildebrand F."/>
            <person name="Pallen M.J."/>
        </authorList>
    </citation>
    <scope>NUCLEOTIDE SEQUENCE</scope>
    <source>
        <strain evidence="2">CHK181-108</strain>
    </source>
</reference>
<dbReference type="Pfam" id="PF03415">
    <property type="entry name" value="Peptidase_C11"/>
    <property type="match status" value="1"/>
</dbReference>
<name>A0A9D1H2X6_9FIRM</name>
<dbReference type="Proteomes" id="UP000824165">
    <property type="component" value="Unassembled WGS sequence"/>
</dbReference>
<dbReference type="PANTHER" id="PTHR37835:SF1">
    <property type="entry name" value="ALPHA-CLOSTRIPAIN"/>
    <property type="match status" value="1"/>
</dbReference>
<reference evidence="2" key="1">
    <citation type="submission" date="2020-10" db="EMBL/GenBank/DDBJ databases">
        <authorList>
            <person name="Gilroy R."/>
        </authorList>
    </citation>
    <scope>NUCLEOTIDE SEQUENCE</scope>
    <source>
        <strain evidence="2">CHK181-108</strain>
    </source>
</reference>
<sequence>MKKIFVFVCAVLAAVCALGSCGSNTEITLEAGERLPAASEGSWSVFAYVCGNSGDKASELISSLCTRDYPANVNFVIQTGGGADCGIEDVNVDYLQRFIPQDGSLFLADQKQPASMGDYRTLADFLSWGVQTYPADRYMVLLVGDGTGTETLGDALFGGDSLTVEELSYAVSLAGARFDLVAFDGAYCSSYEIASSLSPYAGFMLASEEKCAGFDYERLADVLVEYPYVSPQELGQLMCDDYFEKCAAEGVDRMAAMALTDLSHISQLAQAFDGMAAVMASTTDGLDTYGALARNALAAQSCVGSGDMVDLASLAAAIADNVGEPSQGVVNAVAQTVIYGVRGDLRPMANGLSVYYPQDIDEQTLIDYMTATTSDSYKLFLKSISPGVEAADDFVTADYRDSWAWCDYVGREFSISSYMSDDQRYALAINGDMSIVKDVRLNRYFYYPDSNAYYSMGSDNNLDCDWENGRYMDNVTPVAPEINGQLVQADLSDEIKDVGKLYTVPVLINDEMGEIVLFYSWQSGGYEIAGVWQNGDTAEPGSGDRVATVHRIMEEEDTLLTGKTFRPFFGLKVKNKSLSDGQYVLEYELEDVYSLVRRAVPAYMERDGGEMRIYQQ</sequence>
<dbReference type="EMBL" id="DVLU01000018">
    <property type="protein sequence ID" value="HIT84702.1"/>
    <property type="molecule type" value="Genomic_DNA"/>
</dbReference>
<evidence type="ECO:0000256" key="1">
    <source>
        <dbReference type="SAM" id="SignalP"/>
    </source>
</evidence>
<evidence type="ECO:0000313" key="2">
    <source>
        <dbReference type="EMBL" id="HIT84702.1"/>
    </source>
</evidence>
<organism evidence="2 3">
    <name type="scientific">Candidatus Ornithomonoglobus intestinigallinarum</name>
    <dbReference type="NCBI Taxonomy" id="2840894"/>
    <lineage>
        <taxon>Bacteria</taxon>
        <taxon>Bacillati</taxon>
        <taxon>Bacillota</taxon>
        <taxon>Clostridia</taxon>
        <taxon>Candidatus Ornithomonoglobus</taxon>
    </lineage>
</organism>
<dbReference type="PROSITE" id="PS51257">
    <property type="entry name" value="PROKAR_LIPOPROTEIN"/>
    <property type="match status" value="1"/>
</dbReference>
<dbReference type="PANTHER" id="PTHR37835">
    <property type="entry name" value="ALPHA-CLOSTRIPAIN"/>
    <property type="match status" value="1"/>
</dbReference>
<gene>
    <name evidence="2" type="ORF">IAA60_02225</name>
</gene>
<feature type="chain" id="PRO_5039622271" description="Clostripain family" evidence="1">
    <location>
        <begin position="20"/>
        <end position="616"/>
    </location>
</feature>
<accession>A0A9D1H2X6</accession>
<dbReference type="InterPro" id="IPR005077">
    <property type="entry name" value="Peptidase_C11"/>
</dbReference>
<evidence type="ECO:0000313" key="3">
    <source>
        <dbReference type="Proteomes" id="UP000824165"/>
    </source>
</evidence>
<comment type="caution">
    <text evidence="2">The sequence shown here is derived from an EMBL/GenBank/DDBJ whole genome shotgun (WGS) entry which is preliminary data.</text>
</comment>
<keyword evidence="1" id="KW-0732">Signal</keyword>
<dbReference type="Gene3D" id="3.40.50.11970">
    <property type="match status" value="1"/>
</dbReference>
<protein>
    <recommendedName>
        <fullName evidence="4">Clostripain family</fullName>
    </recommendedName>
</protein>
<evidence type="ECO:0008006" key="4">
    <source>
        <dbReference type="Google" id="ProtNLM"/>
    </source>
</evidence>
<proteinExistence type="predicted"/>
<dbReference type="AlphaFoldDB" id="A0A9D1H2X6"/>